<keyword evidence="1 5" id="KW-0732">Signal</keyword>
<dbReference type="InterPro" id="IPR028994">
    <property type="entry name" value="Integrin_alpha_N"/>
</dbReference>
<dbReference type="PANTHER" id="PTHR46580">
    <property type="entry name" value="SENSOR KINASE-RELATED"/>
    <property type="match status" value="1"/>
</dbReference>
<protein>
    <recommendedName>
        <fullName evidence="6">Calx-beta domain-containing protein</fullName>
    </recommendedName>
</protein>
<keyword evidence="8" id="KW-1185">Reference proteome</keyword>
<organism evidence="7 8">
    <name type="scientific">Pseudolysobacter antarcticus</name>
    <dbReference type="NCBI Taxonomy" id="2511995"/>
    <lineage>
        <taxon>Bacteria</taxon>
        <taxon>Pseudomonadati</taxon>
        <taxon>Pseudomonadota</taxon>
        <taxon>Gammaproteobacteria</taxon>
        <taxon>Lysobacterales</taxon>
        <taxon>Rhodanobacteraceae</taxon>
        <taxon>Pseudolysobacter</taxon>
    </lineage>
</organism>
<dbReference type="Gene3D" id="2.30.30.100">
    <property type="match status" value="5"/>
</dbReference>
<keyword evidence="2" id="KW-0677">Repeat</keyword>
<keyword evidence="3" id="KW-0106">Calcium</keyword>
<dbReference type="KEGG" id="xbc:ELE36_15500"/>
<dbReference type="Pfam" id="PF03160">
    <property type="entry name" value="Calx-beta"/>
    <property type="match status" value="1"/>
</dbReference>
<dbReference type="SMART" id="SM00237">
    <property type="entry name" value="Calx_beta"/>
    <property type="match status" value="1"/>
</dbReference>
<evidence type="ECO:0000259" key="6">
    <source>
        <dbReference type="SMART" id="SM00237"/>
    </source>
</evidence>
<reference evidence="7 8" key="1">
    <citation type="submission" date="2019-01" db="EMBL/GenBank/DDBJ databases">
        <title>Pseudolysobacter antarctica gen. nov., sp. nov., isolated from Fildes Peninsula, Antarctica.</title>
        <authorList>
            <person name="Wei Z."/>
            <person name="Peng F."/>
        </authorList>
    </citation>
    <scope>NUCLEOTIDE SEQUENCE [LARGE SCALE GENOMIC DNA]</scope>
    <source>
        <strain evidence="7 8">AQ6-296</strain>
    </source>
</reference>
<dbReference type="InterPro" id="IPR003644">
    <property type="entry name" value="Calx_beta"/>
</dbReference>
<feature type="domain" description="Calx-beta" evidence="6">
    <location>
        <begin position="35"/>
        <end position="126"/>
    </location>
</feature>
<gene>
    <name evidence="7" type="ORF">ELE36_15500</name>
</gene>
<dbReference type="AlphaFoldDB" id="A0A411HM98"/>
<dbReference type="GO" id="GO:0016020">
    <property type="term" value="C:membrane"/>
    <property type="evidence" value="ECO:0007669"/>
    <property type="project" value="InterPro"/>
</dbReference>
<dbReference type="OrthoDB" id="6020159at2"/>
<sequence length="923" mass="92799">MQDKATARTQLRDPIRHRMPAFLLSVLFSVSALAADTTLTGSSPASISAGSSAQTMNFPVTRTGDKTYAVLLNYHTANITAKAGKDYSANAGNILFAAGASSANIPVTILPDSGNPPFNTFNLFLDGATIGSPPTFATQQIFAAGAAPYAIRAVDLNGDSQLDLIVANSTSGNISVLLNTSAAGASTPSFAVAQTFAVGSNPRAISIADFNGDGLPDIVIANYGGNTVSVLLNTTVPGTLIASFATQQTFATGSNPTSVASVDLNGDGRPDLIVANNGSNTVSVLLNTTAPGAAAPSFATQQTFASAANPINVIASDLNGDGKPDIIVANNGASSVSALLNTTVSGSTTLAFTAQTSFATGSNPVAVSTADINGDGKPDLIVVNNSSNTVSVLFSTTAAGDTAPSFAAQKTFATEAGPISVTTADANSDGKPDLVIANSGANSLSVLLNLTTPGSATANFAVEQAFAAGANPAAVISADLNGDGKLDLISANLGDDTVSVVMNTMVSSAVLPSLAPKQDFASAFDPVAQGRPVYVTTADLNGDGKPDLIVCDSDNFGVFLNATIPGSATATYGGRQIFTTGNNSETIAIADVNGDGKLDLLVSARDANQIWLFMNTTAAGAGVVSFATPQTFATGTDPRSIISLDINGDGKPDLIAANRNSNTISVLLNTTATGATTGSFATQQTFATGTSPIWVAAADVNRDGKPDLVVANNTSVGTMSVLLNTTAPGATTVSFATQQVFAAGFYPQNISTADINGDGKSDVIVANPGSSTASVSVLLNTTAAGSAIATFSAQQSFAANQSAYAVTPTDLNGDGKPDLIVANIGFITPGSISILRNTTVPGATTASFATQQAVTAGVSTFSTAVADLNGDGKPDIVTANYQDKSLSVLLNAPYQILIGGSTPVGTIAHDIIYIDGFGFSPAN</sequence>
<evidence type="ECO:0000256" key="3">
    <source>
        <dbReference type="ARBA" id="ARBA00022837"/>
    </source>
</evidence>
<dbReference type="InterPro" id="IPR013517">
    <property type="entry name" value="FG-GAP"/>
</dbReference>
<evidence type="ECO:0000313" key="8">
    <source>
        <dbReference type="Proteomes" id="UP000291562"/>
    </source>
</evidence>
<dbReference type="InterPro" id="IPR038081">
    <property type="entry name" value="CalX-like_sf"/>
</dbReference>
<dbReference type="GO" id="GO:0007154">
    <property type="term" value="P:cell communication"/>
    <property type="evidence" value="ECO:0007669"/>
    <property type="project" value="InterPro"/>
</dbReference>
<dbReference type="Pfam" id="PF13517">
    <property type="entry name" value="FG-GAP_3"/>
    <property type="match status" value="6"/>
</dbReference>
<dbReference type="RefSeq" id="WP_129834859.1">
    <property type="nucleotide sequence ID" value="NZ_CP035704.1"/>
</dbReference>
<dbReference type="Gene3D" id="2.130.10.130">
    <property type="entry name" value="Integrin alpha, N-terminal"/>
    <property type="match status" value="2"/>
</dbReference>
<dbReference type="InterPro" id="IPR013519">
    <property type="entry name" value="Int_alpha_beta-p"/>
</dbReference>
<dbReference type="Proteomes" id="UP000291562">
    <property type="component" value="Chromosome"/>
</dbReference>
<dbReference type="Gene3D" id="2.60.40.2030">
    <property type="match status" value="1"/>
</dbReference>
<dbReference type="SUPFAM" id="SSF69318">
    <property type="entry name" value="Integrin alpha N-terminal domain"/>
    <property type="match status" value="3"/>
</dbReference>
<accession>A0A411HM98</accession>
<name>A0A411HM98_9GAMM</name>
<keyword evidence="4" id="KW-0325">Glycoprotein</keyword>
<dbReference type="SMART" id="SM00191">
    <property type="entry name" value="Int_alpha"/>
    <property type="match status" value="6"/>
</dbReference>
<proteinExistence type="predicted"/>
<feature type="chain" id="PRO_5019239741" description="Calx-beta domain-containing protein" evidence="5">
    <location>
        <begin position="35"/>
        <end position="923"/>
    </location>
</feature>
<evidence type="ECO:0000313" key="7">
    <source>
        <dbReference type="EMBL" id="QBB71649.1"/>
    </source>
</evidence>
<evidence type="ECO:0000256" key="1">
    <source>
        <dbReference type="ARBA" id="ARBA00022729"/>
    </source>
</evidence>
<feature type="signal peptide" evidence="5">
    <location>
        <begin position="1"/>
        <end position="34"/>
    </location>
</feature>
<evidence type="ECO:0000256" key="2">
    <source>
        <dbReference type="ARBA" id="ARBA00022737"/>
    </source>
</evidence>
<dbReference type="Pfam" id="PF01839">
    <property type="entry name" value="FG-GAP"/>
    <property type="match status" value="1"/>
</dbReference>
<evidence type="ECO:0000256" key="5">
    <source>
        <dbReference type="SAM" id="SignalP"/>
    </source>
</evidence>
<dbReference type="EMBL" id="CP035704">
    <property type="protein sequence ID" value="QBB71649.1"/>
    <property type="molecule type" value="Genomic_DNA"/>
</dbReference>
<evidence type="ECO:0000256" key="4">
    <source>
        <dbReference type="ARBA" id="ARBA00023180"/>
    </source>
</evidence>